<dbReference type="PANTHER" id="PTHR36840:SF1">
    <property type="entry name" value="BLL5714 PROTEIN"/>
    <property type="match status" value="1"/>
</dbReference>
<feature type="transmembrane region" description="Helical" evidence="1">
    <location>
        <begin position="376"/>
        <end position="396"/>
    </location>
</feature>
<feature type="transmembrane region" description="Helical" evidence="1">
    <location>
        <begin position="321"/>
        <end position="341"/>
    </location>
</feature>
<organism evidence="2 3">
    <name type="scientific">Sanguibacter gelidistatuariae</name>
    <dbReference type="NCBI Taxonomy" id="1814289"/>
    <lineage>
        <taxon>Bacteria</taxon>
        <taxon>Bacillati</taxon>
        <taxon>Actinomycetota</taxon>
        <taxon>Actinomycetes</taxon>
        <taxon>Micrococcales</taxon>
        <taxon>Sanguibacteraceae</taxon>
        <taxon>Sanguibacter</taxon>
    </lineage>
</organism>
<dbReference type="PANTHER" id="PTHR36840">
    <property type="entry name" value="BLL5714 PROTEIN"/>
    <property type="match status" value="1"/>
</dbReference>
<keyword evidence="1" id="KW-0472">Membrane</keyword>
<dbReference type="RefSeq" id="WP_217629067.1">
    <property type="nucleotide sequence ID" value="NZ_FMYH01000001.1"/>
</dbReference>
<accession>A0A1G6GXH9</accession>
<dbReference type="AlphaFoldDB" id="A0A1G6GXH9"/>
<dbReference type="InterPro" id="IPR010640">
    <property type="entry name" value="Low_temperature_requirement_A"/>
</dbReference>
<feature type="transmembrane region" description="Helical" evidence="1">
    <location>
        <begin position="353"/>
        <end position="370"/>
    </location>
</feature>
<feature type="transmembrane region" description="Helical" evidence="1">
    <location>
        <begin position="221"/>
        <end position="241"/>
    </location>
</feature>
<protein>
    <submittedName>
        <fullName evidence="2">Low temperature requirement protein LtrA</fullName>
    </submittedName>
</protein>
<dbReference type="Pfam" id="PF06772">
    <property type="entry name" value="LtrA"/>
    <property type="match status" value="1"/>
</dbReference>
<keyword evidence="1" id="KW-1133">Transmembrane helix</keyword>
<proteinExistence type="predicted"/>
<feature type="transmembrane region" description="Helical" evidence="1">
    <location>
        <begin position="289"/>
        <end position="309"/>
    </location>
</feature>
<feature type="transmembrane region" description="Helical" evidence="1">
    <location>
        <begin position="247"/>
        <end position="268"/>
    </location>
</feature>
<name>A0A1G6GXH9_9MICO</name>
<gene>
    <name evidence="2" type="ORF">SAMN05216410_0555</name>
</gene>
<keyword evidence="1" id="KW-0812">Transmembrane</keyword>
<feature type="transmembrane region" description="Helical" evidence="1">
    <location>
        <begin position="92"/>
        <end position="116"/>
    </location>
</feature>
<reference evidence="2 3" key="1">
    <citation type="submission" date="2016-09" db="EMBL/GenBank/DDBJ databases">
        <authorList>
            <person name="Capua I."/>
            <person name="De Benedictis P."/>
            <person name="Joannis T."/>
            <person name="Lombin L.H."/>
            <person name="Cattoli G."/>
        </authorList>
    </citation>
    <scope>NUCLEOTIDE SEQUENCE [LARGE SCALE GENOMIC DNA]</scope>
    <source>
        <strain evidence="2 3">ISLP-3</strain>
    </source>
</reference>
<dbReference type="EMBL" id="FMYH01000001">
    <property type="protein sequence ID" value="SDB86598.1"/>
    <property type="molecule type" value="Genomic_DNA"/>
</dbReference>
<sequence>MSHEGAPARRSIRVRMTARDTQQEHRASTELELLFDLTFVVAVASATAQLAHGIAEGHATTVLAPFLQVFFAIWWAWMNFTWFASAYDTDDVLYRLMTMLQMGGVLLLAAGVPAAVDGDYRAVTLGYLVMRIGLVAQWLRAAREHPESRETALRYAAGISVVQVGWLLRLWATDQGLVPTGWQVPLFGALVVCELAVPVWAERPGSTAWHAEHIAERYGLFTIIVLGEGVLAASTGVQAALGSRGVSGSLVVIAVAGLVLIFALWWLYFLEATGDALARHRDRSYLWGYAHYGIFVALAALGAGLEVAVEQTGHHLTIPATVVGYAVAVPVATYLALYWAVHAPIVDRPRVRPVLLLGAAAAVLVLPLAAETVGAAPVVAGIAAICALVVAITVAAPREAVAPRPGG</sequence>
<evidence type="ECO:0000313" key="2">
    <source>
        <dbReference type="EMBL" id="SDB86598.1"/>
    </source>
</evidence>
<feature type="transmembrane region" description="Helical" evidence="1">
    <location>
        <begin position="33"/>
        <end position="55"/>
    </location>
</feature>
<feature type="transmembrane region" description="Helical" evidence="1">
    <location>
        <begin position="61"/>
        <end position="80"/>
    </location>
</feature>
<dbReference type="Proteomes" id="UP000199039">
    <property type="component" value="Unassembled WGS sequence"/>
</dbReference>
<evidence type="ECO:0000256" key="1">
    <source>
        <dbReference type="SAM" id="Phobius"/>
    </source>
</evidence>
<evidence type="ECO:0000313" key="3">
    <source>
        <dbReference type="Proteomes" id="UP000199039"/>
    </source>
</evidence>
<keyword evidence="3" id="KW-1185">Reference proteome</keyword>